<evidence type="ECO:0000313" key="2">
    <source>
        <dbReference type="EnsemblMetazoa" id="Aqu2.1.02120_001"/>
    </source>
</evidence>
<evidence type="ECO:0008006" key="3">
    <source>
        <dbReference type="Google" id="ProtNLM"/>
    </source>
</evidence>
<proteinExistence type="predicted"/>
<feature type="chain" id="PRO_5012575546" description="HMG box domain-containing protein" evidence="1">
    <location>
        <begin position="23"/>
        <end position="367"/>
    </location>
</feature>
<name>A0A1X7SJ75_AMPQE</name>
<organism evidence="2">
    <name type="scientific">Amphimedon queenslandica</name>
    <name type="common">Sponge</name>
    <dbReference type="NCBI Taxonomy" id="400682"/>
    <lineage>
        <taxon>Eukaryota</taxon>
        <taxon>Metazoa</taxon>
        <taxon>Porifera</taxon>
        <taxon>Demospongiae</taxon>
        <taxon>Heteroscleromorpha</taxon>
        <taxon>Haplosclerida</taxon>
        <taxon>Niphatidae</taxon>
        <taxon>Amphimedon</taxon>
    </lineage>
</organism>
<dbReference type="InParanoid" id="A0A1X7SJ75"/>
<accession>A0A1X7SJ75</accession>
<reference evidence="2" key="1">
    <citation type="submission" date="2017-05" db="UniProtKB">
        <authorList>
            <consortium name="EnsemblMetazoa"/>
        </authorList>
    </citation>
    <scope>IDENTIFICATION</scope>
</reference>
<dbReference type="AlphaFoldDB" id="A0A1X7SJ75"/>
<keyword evidence="1" id="KW-0732">Signal</keyword>
<feature type="signal peptide" evidence="1">
    <location>
        <begin position="1"/>
        <end position="22"/>
    </location>
</feature>
<evidence type="ECO:0000256" key="1">
    <source>
        <dbReference type="SAM" id="SignalP"/>
    </source>
</evidence>
<sequence>MVFPVALSLSAILILTASIADARGVPYPDLEEPEVNFLQSPRQHYDDHKDYVVHATASKIKSMIQGWQQLSDQERLEFKENVDSMAKTSTHHYADYNSETDPDLAMEESSNEVFESIDLYSYYSYLYYYPRMEWSLDKTPETNDYWVGIYKVGASDRKYLTHQWLKKTAQGTYYIGKLGNTKGEESTNRSEEYELRIFKGGYQRLDAVSNRLRGVVHSPPIRVPSSGSMEERIVDPKLRLFLRSLERAFQVETNEESAPTKAKIQSLWLEFNRQERDLLYPILEQDCLPSHIRNAEPDYDEWPEPLKVYPDMPDSVSTSAVDANRIPDKITLTISLKHSCTYVYPVIDTRSTHSSRNAWLGVYRARE</sequence>
<dbReference type="EnsemblMetazoa" id="Aqu2.1.02120_001">
    <property type="protein sequence ID" value="Aqu2.1.02120_001"/>
    <property type="gene ID" value="Aqu2.1.02120"/>
</dbReference>
<protein>
    <recommendedName>
        <fullName evidence="3">HMG box domain-containing protein</fullName>
    </recommendedName>
</protein>